<feature type="transmembrane region" description="Helical" evidence="2">
    <location>
        <begin position="416"/>
        <end position="438"/>
    </location>
</feature>
<dbReference type="VEuPathDB" id="TriTrypDB:C4B63_2g238"/>
<dbReference type="VEuPathDB" id="TriTrypDB:TcBrA4_0060620"/>
<dbReference type="VEuPathDB" id="TriTrypDB:TcCLB.509551.90"/>
<keyword evidence="2" id="KW-0812">Transmembrane</keyword>
<dbReference type="OrthoDB" id="266882at2759"/>
<comment type="caution">
    <text evidence="3">The sequence shown here is derived from an EMBL/GenBank/DDBJ whole genome shotgun (WGS) entry which is preliminary data.</text>
</comment>
<sequence>MDPLHCSFANGGGFAVEFNPIICLRLYRCRDIAALATEITDAFDLSGVVVPLRPVTDTYLEQLGTSQELARCLSEHEEPHLVRSLQPTDFISSFLRVENVVVATSLGLWKTTRYTNEVIEAARTRFLRGVEEKRRSKKSKLPIRLFFKFLNEMLIDVLVMSTDRKSVVLSCASTTRRLAMGAVAGEKVTSVPSFRTLLALEFSPSEGYWSPLLLPVQLQSPKLKLDIPEIRDDTGSCSNSDFLKPQTLTSIFGETAQSCNLETMMLDRTFYNPQRISAKTSRDLQTLEGKGDGESTSTHSPFTGMRYPNISQTDLQLIEVLRRGLHPVFRRNRVRFFVTFFVAIAAFIVGLVLIIYASVTLETCCHHVSSRACLNGAEDPPRDNRSNLFCSAAKNPALTEANQSFFFGHLTSPGGFLVAAICCMFVSSLLAGAVSYFTTRAIAQKNSRPFFYKLMVAFHVILGAFACAFSAYTLSIFSHTVHEVPCSLFSGTVAASCSRFQALYPEFTIDVRARHPVHAVFALSFIFLFFCAVEFFASLMSPMVDDDILHALQKAKPETNVFYPSVYAPDGITDVEKRKLRGHIGHLLHMQLQKQMQQQDTLLTRNLTIGEMILAKREKSLMVRPSQGSFVMNSRHWNEETPQNPLHYMAYSDNTSGGSSTDREEERKELDEREEKRGLPPRLLAEVEKISRRVKTSMDGRTDLVKPQLLSESPK</sequence>
<dbReference type="Proteomes" id="UP000246078">
    <property type="component" value="Unassembled WGS sequence"/>
</dbReference>
<evidence type="ECO:0000313" key="3">
    <source>
        <dbReference type="EMBL" id="PWV22098.1"/>
    </source>
</evidence>
<dbReference type="EMBL" id="PRFC01000001">
    <property type="protein sequence ID" value="PWV22098.1"/>
    <property type="molecule type" value="Genomic_DNA"/>
</dbReference>
<evidence type="ECO:0000256" key="2">
    <source>
        <dbReference type="SAM" id="Phobius"/>
    </source>
</evidence>
<name>A0A2V2XMR8_TRYCR</name>
<dbReference type="VEuPathDB" id="TriTrypDB:TCDM_00021"/>
<dbReference type="VEuPathDB" id="TriTrypDB:TCSYLVIO_005715"/>
<dbReference type="VEuPathDB" id="TriTrypDB:ECC02_005905"/>
<dbReference type="AlphaFoldDB" id="A0A2V2XMR8"/>
<reference evidence="3 4" key="1">
    <citation type="journal article" date="2018" name="Microb. Genom.">
        <title>Expanding an expanded genome: long-read sequencing of Trypanosoma cruzi.</title>
        <authorList>
            <person name="Berna L."/>
            <person name="Rodriguez M."/>
            <person name="Chiribao M.L."/>
            <person name="Parodi-Talice A."/>
            <person name="Pita S."/>
            <person name="Rijo G."/>
            <person name="Alvarez-Valin F."/>
            <person name="Robello C."/>
        </authorList>
    </citation>
    <scope>NUCLEOTIDE SEQUENCE [LARGE SCALE GENOMIC DNA]</scope>
    <source>
        <strain evidence="3 4">TCC</strain>
    </source>
</reference>
<dbReference type="VEuPathDB" id="TriTrypDB:TcCL_NonESM00067"/>
<feature type="compositionally biased region" description="Basic and acidic residues" evidence="1">
    <location>
        <begin position="685"/>
        <end position="704"/>
    </location>
</feature>
<keyword evidence="2" id="KW-1133">Transmembrane helix</keyword>
<accession>A0A2V2XMR8</accession>
<keyword evidence="2" id="KW-0472">Membrane</keyword>
<feature type="region of interest" description="Disordered" evidence="1">
    <location>
        <begin position="281"/>
        <end position="303"/>
    </location>
</feature>
<dbReference type="VEuPathDB" id="TriTrypDB:Tc_MARK_4341"/>
<dbReference type="VEuPathDB" id="TriTrypDB:C4B63_2g237"/>
<gene>
    <name evidence="3" type="ORF">C3747_1g249</name>
</gene>
<dbReference type="VEuPathDB" id="TriTrypDB:TcYC6_0070960"/>
<dbReference type="VEuPathDB" id="TriTrypDB:TcCLB.507007.50"/>
<dbReference type="VEuPathDB" id="TriTrypDB:BCY84_14409"/>
<evidence type="ECO:0000313" key="4">
    <source>
        <dbReference type="Proteomes" id="UP000246078"/>
    </source>
</evidence>
<organism evidence="3 4">
    <name type="scientific">Trypanosoma cruzi</name>
    <dbReference type="NCBI Taxonomy" id="5693"/>
    <lineage>
        <taxon>Eukaryota</taxon>
        <taxon>Discoba</taxon>
        <taxon>Euglenozoa</taxon>
        <taxon>Kinetoplastea</taxon>
        <taxon>Metakinetoplastina</taxon>
        <taxon>Trypanosomatida</taxon>
        <taxon>Trypanosomatidae</taxon>
        <taxon>Trypanosoma</taxon>
        <taxon>Schizotrypanum</taxon>
    </lineage>
</organism>
<evidence type="ECO:0000256" key="1">
    <source>
        <dbReference type="SAM" id="MobiDB-lite"/>
    </source>
</evidence>
<feature type="region of interest" description="Disordered" evidence="1">
    <location>
        <begin position="641"/>
        <end position="715"/>
    </location>
</feature>
<feature type="compositionally biased region" description="Basic and acidic residues" evidence="1">
    <location>
        <begin position="661"/>
        <end position="678"/>
    </location>
</feature>
<feature type="transmembrane region" description="Helical" evidence="2">
    <location>
        <begin position="450"/>
        <end position="472"/>
    </location>
</feature>
<feature type="transmembrane region" description="Helical" evidence="2">
    <location>
        <begin position="517"/>
        <end position="537"/>
    </location>
</feature>
<dbReference type="VEuPathDB" id="TriTrypDB:C3747_1g249"/>
<protein>
    <submittedName>
        <fullName evidence="3">Uncharacterized protein</fullName>
    </submittedName>
</protein>
<proteinExistence type="predicted"/>
<dbReference type="OMA" id="MRYPNIR"/>
<feature type="transmembrane region" description="Helical" evidence="2">
    <location>
        <begin position="336"/>
        <end position="359"/>
    </location>
</feature>
<dbReference type="VEuPathDB" id="TriTrypDB:TcG_07531"/>